<evidence type="ECO:0000313" key="6">
    <source>
        <dbReference type="Proteomes" id="UP001054945"/>
    </source>
</evidence>
<feature type="compositionally biased region" description="Polar residues" evidence="3">
    <location>
        <begin position="1041"/>
        <end position="1068"/>
    </location>
</feature>
<feature type="compositionally biased region" description="Basic and acidic residues" evidence="3">
    <location>
        <begin position="609"/>
        <end position="652"/>
    </location>
</feature>
<accession>A0AAV4MV91</accession>
<feature type="region of interest" description="Disordered" evidence="3">
    <location>
        <begin position="148"/>
        <end position="181"/>
    </location>
</feature>
<evidence type="ECO:0000256" key="2">
    <source>
        <dbReference type="ARBA" id="ARBA00022801"/>
    </source>
</evidence>
<dbReference type="PROSITE" id="PS50235">
    <property type="entry name" value="USP_3"/>
    <property type="match status" value="1"/>
</dbReference>
<dbReference type="AlphaFoldDB" id="A0AAV4MV91"/>
<dbReference type="Proteomes" id="UP001054945">
    <property type="component" value="Unassembled WGS sequence"/>
</dbReference>
<feature type="compositionally biased region" description="Pro residues" evidence="3">
    <location>
        <begin position="814"/>
        <end position="823"/>
    </location>
</feature>
<feature type="compositionally biased region" description="Polar residues" evidence="3">
    <location>
        <begin position="536"/>
        <end position="550"/>
    </location>
</feature>
<feature type="compositionally biased region" description="Low complexity" evidence="3">
    <location>
        <begin position="1116"/>
        <end position="1133"/>
    </location>
</feature>
<dbReference type="PANTHER" id="PTHR22975">
    <property type="entry name" value="UBIQUITIN SPECIFIC PROTEINASE"/>
    <property type="match status" value="1"/>
</dbReference>
<feature type="compositionally biased region" description="Basic and acidic residues" evidence="3">
    <location>
        <begin position="972"/>
        <end position="986"/>
    </location>
</feature>
<feature type="domain" description="USP" evidence="4">
    <location>
        <begin position="1"/>
        <end position="104"/>
    </location>
</feature>
<keyword evidence="2 5" id="KW-0378">Hydrolase</keyword>
<feature type="region of interest" description="Disordered" evidence="3">
    <location>
        <begin position="772"/>
        <end position="836"/>
    </location>
</feature>
<feature type="region of interest" description="Disordered" evidence="3">
    <location>
        <begin position="528"/>
        <end position="586"/>
    </location>
</feature>
<evidence type="ECO:0000256" key="1">
    <source>
        <dbReference type="ARBA" id="ARBA00022786"/>
    </source>
</evidence>
<evidence type="ECO:0000259" key="4">
    <source>
        <dbReference type="PROSITE" id="PS50235"/>
    </source>
</evidence>
<feature type="region of interest" description="Disordered" evidence="3">
    <location>
        <begin position="947"/>
        <end position="1081"/>
    </location>
</feature>
<protein>
    <submittedName>
        <fullName evidence="5">Inactive ubiquitin carboxyl-terminal hydrolase 54</fullName>
    </submittedName>
</protein>
<feature type="compositionally biased region" description="Basic residues" evidence="3">
    <location>
        <begin position="720"/>
        <end position="739"/>
    </location>
</feature>
<feature type="compositionally biased region" description="Polar residues" evidence="3">
    <location>
        <begin position="674"/>
        <end position="696"/>
    </location>
</feature>
<dbReference type="PANTHER" id="PTHR22975:SF9">
    <property type="entry name" value="ECHINUS SPLICE FORM 3"/>
    <property type="match status" value="1"/>
</dbReference>
<dbReference type="InterPro" id="IPR028889">
    <property type="entry name" value="USP"/>
</dbReference>
<dbReference type="InterPro" id="IPR052398">
    <property type="entry name" value="Ubiquitin_hydrolase_53/54"/>
</dbReference>
<gene>
    <name evidence="5" type="primary">Usp54</name>
    <name evidence="5" type="ORF">CEXT_290631</name>
</gene>
<keyword evidence="6" id="KW-1185">Reference proteome</keyword>
<sequence length="1155" mass="128736">MNRPEIVSVGLVWDSERPTIDHIMDVFKTIGMSLKLQDVFHSVVDSRWASTATHQLVGIVTYYGKHYSTFFFHTKLRVWIYFDDAAVREVSHFQPLLLLYANPHGTPVNTSTAPRLVTVVPGHKKNMNDQESCGLNMGHDKHSRIGQHQATGNQRRALTPNPEASNDMNTNIQPRRAVTPSGDLTWWDENLKEQENATARTFLNKDSSASQTFGNYVNEAYQKLQLAARLSVPNCSSKINSNSDENGHISDIAAKNNVTENAFNGQTSSHVDSPEHSIDGTYISRQTVENILQLQKLQRQRSMNNKIGNPFAGQRNSSSSLESLDNVFTLRDKGLPNHLNLKFDIMEGANIARRRDSGNWSGDRNSASSSSTTSLDNPYFYVVGNKKFPAGIRNTGRPGEAPFLTDPGYDSFSLSSSDSYPSAINNSPAKLDSRLGQIPENVQTAFIPCDISQLQYCFKDLKSNEHFPFGFKDECDKLCAEADIFVAKSIERENVGDISMAALLSDTAAARARAAMDVPYTNSQALAMAKMKHKSTSPSNNKSPQDITHNLSKEGAENTGDDISKNQKRPNSKHNEEQTGNDKNIEIYATLPKRSLKKKGALSSFVESRIGDESSEEKNSKDKHKISDENKKYSSKKTDLNSSASDKDEKSPKSPNGKKKSHSYKVQNKDSDLSDYSSEWEQTKKNSLYRTYSGPTSNAKSELSDLSSSSAQTFSDHPNKKQHRIRRKLMGGFMRRKNRSLPDLREGQDPGGDTARSFDDCFFTQTPVSCRKRQENISFTRGEKTGTHSDSNNSVPAKSVDSKLSKSHSTRAHTPPPYKPPPAIAHSSSSVSSKKPIQHFNQEAIKPDTQHHRSLAKTPPHHQDIVKQRPPHHAFLSRDPKHHRKMSVPTSPHPQDITSGSAVWLKELQLKQEEINRKENCKKKEKGGLMNVNLGLMEMQMPAVGKEHHSTQSLPKSLQNSFKMNPVCPDSEQPKSVRDLTSKFEKISFSPINSESTSEDRGNHFTSPPLPSSSVHSDNHLTHPLPDPKIPSLQHDEMDSKSTLSTHLPYTSQSLEKPSKQPDFTTKITIGDSKDRSNGGINVKTAYSTQATSGSVYNPHLTDAQLTNVLRIGGNRSSFRNSNTNSENSDSDNFVCYPRDMYVANETRRPDKPRL</sequence>
<feature type="region of interest" description="Disordered" evidence="3">
    <location>
        <begin position="607"/>
        <end position="758"/>
    </location>
</feature>
<feature type="compositionally biased region" description="Polar residues" evidence="3">
    <location>
        <begin position="951"/>
        <end position="963"/>
    </location>
</feature>
<comment type="caution">
    <text evidence="5">The sequence shown here is derived from an EMBL/GenBank/DDBJ whole genome shotgun (WGS) entry which is preliminary data.</text>
</comment>
<reference evidence="5 6" key="1">
    <citation type="submission" date="2021-06" db="EMBL/GenBank/DDBJ databases">
        <title>Caerostris extrusa draft genome.</title>
        <authorList>
            <person name="Kono N."/>
            <person name="Arakawa K."/>
        </authorList>
    </citation>
    <scope>NUCLEOTIDE SEQUENCE [LARGE SCALE GENOMIC DNA]</scope>
</reference>
<evidence type="ECO:0000256" key="3">
    <source>
        <dbReference type="SAM" id="MobiDB-lite"/>
    </source>
</evidence>
<feature type="compositionally biased region" description="Polar residues" evidence="3">
    <location>
        <begin position="148"/>
        <end position="173"/>
    </location>
</feature>
<name>A0AAV4MV91_CAEEX</name>
<dbReference type="GO" id="GO:0016787">
    <property type="term" value="F:hydrolase activity"/>
    <property type="evidence" value="ECO:0007669"/>
    <property type="project" value="UniProtKB-KW"/>
</dbReference>
<feature type="region of interest" description="Disordered" evidence="3">
    <location>
        <begin position="850"/>
        <end position="898"/>
    </location>
</feature>
<dbReference type="EMBL" id="BPLR01020200">
    <property type="protein sequence ID" value="GIX75814.1"/>
    <property type="molecule type" value="Genomic_DNA"/>
</dbReference>
<proteinExistence type="predicted"/>
<feature type="compositionally biased region" description="Low complexity" evidence="3">
    <location>
        <begin position="697"/>
        <end position="715"/>
    </location>
</feature>
<keyword evidence="1" id="KW-0833">Ubl conjugation pathway</keyword>
<feature type="region of interest" description="Disordered" evidence="3">
    <location>
        <begin position="1116"/>
        <end position="1135"/>
    </location>
</feature>
<evidence type="ECO:0000313" key="5">
    <source>
        <dbReference type="EMBL" id="GIX75814.1"/>
    </source>
</evidence>
<organism evidence="5 6">
    <name type="scientific">Caerostris extrusa</name>
    <name type="common">Bark spider</name>
    <name type="synonym">Caerostris bankana</name>
    <dbReference type="NCBI Taxonomy" id="172846"/>
    <lineage>
        <taxon>Eukaryota</taxon>
        <taxon>Metazoa</taxon>
        <taxon>Ecdysozoa</taxon>
        <taxon>Arthropoda</taxon>
        <taxon>Chelicerata</taxon>
        <taxon>Arachnida</taxon>
        <taxon>Araneae</taxon>
        <taxon>Araneomorphae</taxon>
        <taxon>Entelegynae</taxon>
        <taxon>Araneoidea</taxon>
        <taxon>Araneidae</taxon>
        <taxon>Caerostris</taxon>
    </lineage>
</organism>